<comment type="cofactor">
    <cofactor evidence="1">
        <name>[3Fe-4S] cluster</name>
        <dbReference type="ChEBI" id="CHEBI:21137"/>
    </cofactor>
</comment>
<accession>A0A0U0WBA6</accession>
<keyword evidence="5" id="KW-0408">Iron</keyword>
<evidence type="ECO:0000256" key="1">
    <source>
        <dbReference type="ARBA" id="ARBA00001927"/>
    </source>
</evidence>
<dbReference type="PANTHER" id="PTHR36923:SF3">
    <property type="entry name" value="FERREDOXIN"/>
    <property type="match status" value="1"/>
</dbReference>
<organism evidence="8 9">
    <name type="scientific">Mycobacterium bohemicum DSM 44277</name>
    <dbReference type="NCBI Taxonomy" id="1236609"/>
    <lineage>
        <taxon>Bacteria</taxon>
        <taxon>Bacillati</taxon>
        <taxon>Actinomycetota</taxon>
        <taxon>Actinomycetes</taxon>
        <taxon>Mycobacteriales</taxon>
        <taxon>Mycobacteriaceae</taxon>
        <taxon>Mycobacterium</taxon>
    </lineage>
</organism>
<evidence type="ECO:0000256" key="4">
    <source>
        <dbReference type="ARBA" id="ARBA00022982"/>
    </source>
</evidence>
<keyword evidence="4" id="KW-0249">Electron transport</keyword>
<evidence type="ECO:0000256" key="5">
    <source>
        <dbReference type="ARBA" id="ARBA00023004"/>
    </source>
</evidence>
<sequence>MKLHVEREACQGHSRCYATYPELFDIDDEGIAFVTVEDIPPEWEERAHNAIANCPERAIHIVKESP</sequence>
<evidence type="ECO:0000313" key="9">
    <source>
        <dbReference type="Proteomes" id="UP000198875"/>
    </source>
</evidence>
<keyword evidence="3" id="KW-0479">Metal-binding</keyword>
<keyword evidence="7" id="KW-0003">3Fe-4S</keyword>
<dbReference type="InterPro" id="IPR051269">
    <property type="entry name" value="Fe-S_cluster_ET"/>
</dbReference>
<dbReference type="GO" id="GO:0046872">
    <property type="term" value="F:metal ion binding"/>
    <property type="evidence" value="ECO:0007669"/>
    <property type="project" value="UniProtKB-KW"/>
</dbReference>
<dbReference type="Gene3D" id="3.30.70.20">
    <property type="match status" value="1"/>
</dbReference>
<dbReference type="Proteomes" id="UP000198875">
    <property type="component" value="Unassembled WGS sequence"/>
</dbReference>
<evidence type="ECO:0000256" key="2">
    <source>
        <dbReference type="ARBA" id="ARBA00022448"/>
    </source>
</evidence>
<evidence type="ECO:0000256" key="6">
    <source>
        <dbReference type="ARBA" id="ARBA00023014"/>
    </source>
</evidence>
<dbReference type="Pfam" id="PF13459">
    <property type="entry name" value="Fer4_15"/>
    <property type="match status" value="1"/>
</dbReference>
<dbReference type="OrthoDB" id="3215519at2"/>
<dbReference type="PANTHER" id="PTHR36923">
    <property type="entry name" value="FERREDOXIN"/>
    <property type="match status" value="1"/>
</dbReference>
<evidence type="ECO:0000256" key="7">
    <source>
        <dbReference type="ARBA" id="ARBA00023291"/>
    </source>
</evidence>
<dbReference type="SUPFAM" id="SSF54862">
    <property type="entry name" value="4Fe-4S ferredoxins"/>
    <property type="match status" value="1"/>
</dbReference>
<dbReference type="AlphaFoldDB" id="A0A0U0WBA6"/>
<protein>
    <submittedName>
        <fullName evidence="8">Ferredoxin 1</fullName>
    </submittedName>
</protein>
<dbReference type="RefSeq" id="WP_085180881.1">
    <property type="nucleotide sequence ID" value="NZ_CSTD01000003.1"/>
</dbReference>
<dbReference type="GO" id="GO:0051538">
    <property type="term" value="F:3 iron, 4 sulfur cluster binding"/>
    <property type="evidence" value="ECO:0007669"/>
    <property type="project" value="UniProtKB-KW"/>
</dbReference>
<evidence type="ECO:0000256" key="3">
    <source>
        <dbReference type="ARBA" id="ARBA00022723"/>
    </source>
</evidence>
<dbReference type="EMBL" id="CSTD01000003">
    <property type="protein sequence ID" value="CPR12127.1"/>
    <property type="molecule type" value="Genomic_DNA"/>
</dbReference>
<reference evidence="8 9" key="1">
    <citation type="submission" date="2015-03" db="EMBL/GenBank/DDBJ databases">
        <authorList>
            <person name="Murphy D."/>
        </authorList>
    </citation>
    <scope>NUCLEOTIDE SEQUENCE [LARGE SCALE GENOMIC DNA]</scope>
    <source>
        <strain evidence="8 9">DSM 44277</strain>
    </source>
</reference>
<keyword evidence="6" id="KW-0411">Iron-sulfur</keyword>
<evidence type="ECO:0000313" key="8">
    <source>
        <dbReference type="EMBL" id="CPR12127.1"/>
    </source>
</evidence>
<keyword evidence="2" id="KW-0813">Transport</keyword>
<name>A0A0U0WBA6_MYCBE</name>
<proteinExistence type="predicted"/>
<gene>
    <name evidence="8" type="ORF">BN971_03421</name>
</gene>